<feature type="compositionally biased region" description="Basic residues" evidence="1">
    <location>
        <begin position="51"/>
        <end position="64"/>
    </location>
</feature>
<comment type="caution">
    <text evidence="2">The sequence shown here is derived from an EMBL/GenBank/DDBJ whole genome shotgun (WGS) entry which is preliminary data.</text>
</comment>
<proteinExistence type="predicted"/>
<organism evidence="2 3">
    <name type="scientific">Periplaneta americana</name>
    <name type="common">American cockroach</name>
    <name type="synonym">Blatta americana</name>
    <dbReference type="NCBI Taxonomy" id="6978"/>
    <lineage>
        <taxon>Eukaryota</taxon>
        <taxon>Metazoa</taxon>
        <taxon>Ecdysozoa</taxon>
        <taxon>Arthropoda</taxon>
        <taxon>Hexapoda</taxon>
        <taxon>Insecta</taxon>
        <taxon>Pterygota</taxon>
        <taxon>Neoptera</taxon>
        <taxon>Polyneoptera</taxon>
        <taxon>Dictyoptera</taxon>
        <taxon>Blattodea</taxon>
        <taxon>Blattoidea</taxon>
        <taxon>Blattidae</taxon>
        <taxon>Blattinae</taxon>
        <taxon>Periplaneta</taxon>
    </lineage>
</organism>
<dbReference type="Proteomes" id="UP001148838">
    <property type="component" value="Unassembled WGS sequence"/>
</dbReference>
<sequence length="73" mass="8122">MHIQNEDLEKATQAIEDILRQAAEPRKTEGLKYGSISAICYEGPIGNITAPKKKAQARQSSKHTLKNENNTRS</sequence>
<reference evidence="2 3" key="1">
    <citation type="journal article" date="2022" name="Allergy">
        <title>Genome assembly and annotation of Periplaneta americana reveal a comprehensive cockroach allergen profile.</title>
        <authorList>
            <person name="Wang L."/>
            <person name="Xiong Q."/>
            <person name="Saelim N."/>
            <person name="Wang L."/>
            <person name="Nong W."/>
            <person name="Wan A.T."/>
            <person name="Shi M."/>
            <person name="Liu X."/>
            <person name="Cao Q."/>
            <person name="Hui J.H.L."/>
            <person name="Sookrung N."/>
            <person name="Leung T.F."/>
            <person name="Tungtrongchitr A."/>
            <person name="Tsui S.K.W."/>
        </authorList>
    </citation>
    <scope>NUCLEOTIDE SEQUENCE [LARGE SCALE GENOMIC DNA]</scope>
    <source>
        <strain evidence="2">PWHHKU_190912</strain>
    </source>
</reference>
<evidence type="ECO:0000313" key="3">
    <source>
        <dbReference type="Proteomes" id="UP001148838"/>
    </source>
</evidence>
<evidence type="ECO:0000256" key="1">
    <source>
        <dbReference type="SAM" id="MobiDB-lite"/>
    </source>
</evidence>
<accession>A0ABQ8TH49</accession>
<gene>
    <name evidence="2" type="ORF">ANN_06819</name>
</gene>
<keyword evidence="3" id="KW-1185">Reference proteome</keyword>
<dbReference type="EMBL" id="JAJSOF020000011">
    <property type="protein sequence ID" value="KAJ4445020.1"/>
    <property type="molecule type" value="Genomic_DNA"/>
</dbReference>
<feature type="region of interest" description="Disordered" evidence="1">
    <location>
        <begin position="51"/>
        <end position="73"/>
    </location>
</feature>
<protein>
    <submittedName>
        <fullName evidence="2">Uncharacterized protein</fullName>
    </submittedName>
</protein>
<evidence type="ECO:0000313" key="2">
    <source>
        <dbReference type="EMBL" id="KAJ4445020.1"/>
    </source>
</evidence>
<name>A0ABQ8TH49_PERAM</name>